<protein>
    <submittedName>
        <fullName evidence="1">Uncharacterized protein</fullName>
    </submittedName>
</protein>
<dbReference type="AlphaFoldDB" id="A0A4R3KKH1"/>
<keyword evidence="2" id="KW-1185">Reference proteome</keyword>
<comment type="caution">
    <text evidence="1">The sequence shown here is derived from an EMBL/GenBank/DDBJ whole genome shotgun (WGS) entry which is preliminary data.</text>
</comment>
<accession>A0A4R3KKH1</accession>
<dbReference type="Proteomes" id="UP000295788">
    <property type="component" value="Unassembled WGS sequence"/>
</dbReference>
<sequence length="58" mass="6712">MSLELEKEKNGFQVKTGRQTYLVQIEGTSKINGIGLETRNVMEIMERRKKHSGISRNF</sequence>
<dbReference type="EMBL" id="SMAB01000002">
    <property type="protein sequence ID" value="TCS84002.1"/>
    <property type="molecule type" value="Genomic_DNA"/>
</dbReference>
<name>A0A4R3KKH1_9BACI</name>
<evidence type="ECO:0000313" key="2">
    <source>
        <dbReference type="Proteomes" id="UP000295788"/>
    </source>
</evidence>
<evidence type="ECO:0000313" key="1">
    <source>
        <dbReference type="EMBL" id="TCS84002.1"/>
    </source>
</evidence>
<organism evidence="1 2">
    <name type="scientific">Tepidibacillus fermentans</name>
    <dbReference type="NCBI Taxonomy" id="1281767"/>
    <lineage>
        <taxon>Bacteria</taxon>
        <taxon>Bacillati</taxon>
        <taxon>Bacillota</taxon>
        <taxon>Bacilli</taxon>
        <taxon>Bacillales</taxon>
        <taxon>Bacillaceae</taxon>
        <taxon>Tepidibacillus</taxon>
    </lineage>
</organism>
<reference evidence="1 2" key="1">
    <citation type="submission" date="2019-03" db="EMBL/GenBank/DDBJ databases">
        <title>Genomic Encyclopedia of Type Strains, Phase IV (KMG-IV): sequencing the most valuable type-strain genomes for metagenomic binning, comparative biology and taxonomic classification.</title>
        <authorList>
            <person name="Goeker M."/>
        </authorList>
    </citation>
    <scope>NUCLEOTIDE SEQUENCE [LARGE SCALE GENOMIC DNA]</scope>
    <source>
        <strain evidence="1 2">DSM 23802</strain>
    </source>
</reference>
<proteinExistence type="predicted"/>
<gene>
    <name evidence="1" type="ORF">EDD72_10242</name>
</gene>